<dbReference type="PANTHER" id="PTHR12190:SF4">
    <property type="entry name" value="A-KINASE ANCHOR PROTEIN 8-LIKE"/>
    <property type="match status" value="1"/>
</dbReference>
<evidence type="ECO:0000256" key="8">
    <source>
        <dbReference type="SAM" id="MobiDB-lite"/>
    </source>
</evidence>
<protein>
    <submittedName>
        <fullName evidence="10">A-kinase anchoring protein 8 like</fullName>
    </submittedName>
</protein>
<feature type="compositionally biased region" description="Acidic residues" evidence="8">
    <location>
        <begin position="604"/>
        <end position="623"/>
    </location>
</feature>
<organism evidence="10 11">
    <name type="scientific">Scleropages formosus</name>
    <name type="common">Asian bonytongue</name>
    <name type="synonym">Osteoglossum formosum</name>
    <dbReference type="NCBI Taxonomy" id="113540"/>
    <lineage>
        <taxon>Eukaryota</taxon>
        <taxon>Metazoa</taxon>
        <taxon>Chordata</taxon>
        <taxon>Craniata</taxon>
        <taxon>Vertebrata</taxon>
        <taxon>Euteleostomi</taxon>
        <taxon>Actinopterygii</taxon>
        <taxon>Neopterygii</taxon>
        <taxon>Teleostei</taxon>
        <taxon>Osteoglossocephala</taxon>
        <taxon>Osteoglossomorpha</taxon>
        <taxon>Osteoglossiformes</taxon>
        <taxon>Osteoglossidae</taxon>
        <taxon>Scleropages</taxon>
    </lineage>
</organism>
<keyword evidence="11" id="KW-1185">Reference proteome</keyword>
<evidence type="ECO:0000256" key="7">
    <source>
        <dbReference type="PROSITE-ProRule" id="PRU01140"/>
    </source>
</evidence>
<feature type="domain" description="C2H2 AKAP95-type" evidence="9">
    <location>
        <begin position="366"/>
        <end position="388"/>
    </location>
</feature>
<evidence type="ECO:0000256" key="5">
    <source>
        <dbReference type="ARBA" id="ARBA00022833"/>
    </source>
</evidence>
<dbReference type="InterPro" id="IPR007071">
    <property type="entry name" value="AKAP95"/>
</dbReference>
<dbReference type="Pfam" id="PF04988">
    <property type="entry name" value="AKAP95"/>
    <property type="match status" value="1"/>
</dbReference>
<feature type="compositionally biased region" description="Gly residues" evidence="8">
    <location>
        <begin position="33"/>
        <end position="42"/>
    </location>
</feature>
<evidence type="ECO:0000259" key="9">
    <source>
        <dbReference type="PROSITE" id="PS51799"/>
    </source>
</evidence>
<feature type="compositionally biased region" description="Gly residues" evidence="8">
    <location>
        <begin position="122"/>
        <end position="134"/>
    </location>
</feature>
<evidence type="ECO:0000256" key="3">
    <source>
        <dbReference type="ARBA" id="ARBA00022737"/>
    </source>
</evidence>
<evidence type="ECO:0000313" key="10">
    <source>
        <dbReference type="Ensembl" id="ENSSFOP00015037472.1"/>
    </source>
</evidence>
<evidence type="ECO:0000256" key="4">
    <source>
        <dbReference type="ARBA" id="ARBA00022771"/>
    </source>
</evidence>
<dbReference type="InterPro" id="IPR034736">
    <property type="entry name" value="ZF_C2H2_AKAP95"/>
</dbReference>
<evidence type="ECO:0000256" key="2">
    <source>
        <dbReference type="ARBA" id="ARBA00022723"/>
    </source>
</evidence>
<accession>A0A8C9SHD4</accession>
<feature type="compositionally biased region" description="Gly residues" evidence="8">
    <location>
        <begin position="168"/>
        <end position="177"/>
    </location>
</feature>
<reference evidence="10" key="2">
    <citation type="submission" date="2025-08" db="UniProtKB">
        <authorList>
            <consortium name="Ensembl"/>
        </authorList>
    </citation>
    <scope>IDENTIFICATION</scope>
</reference>
<reference evidence="10 11" key="1">
    <citation type="submission" date="2019-04" db="EMBL/GenBank/DDBJ databases">
        <authorList>
            <consortium name="Wellcome Sanger Institute Data Sharing"/>
        </authorList>
    </citation>
    <scope>NUCLEOTIDE SEQUENCE [LARGE SCALE GENOMIC DNA]</scope>
</reference>
<feature type="region of interest" description="Disordered" evidence="8">
    <location>
        <begin position="543"/>
        <end position="623"/>
    </location>
</feature>
<keyword evidence="3" id="KW-0677">Repeat</keyword>
<comment type="subcellular location">
    <subcellularLocation>
        <location evidence="1">Nucleus</location>
    </subcellularLocation>
</comment>
<evidence type="ECO:0000256" key="6">
    <source>
        <dbReference type="ARBA" id="ARBA00023242"/>
    </source>
</evidence>
<feature type="compositionally biased region" description="Gly residues" evidence="8">
    <location>
        <begin position="185"/>
        <end position="198"/>
    </location>
</feature>
<keyword evidence="5" id="KW-0862">Zinc</keyword>
<feature type="compositionally biased region" description="Low complexity" evidence="8">
    <location>
        <begin position="217"/>
        <end position="227"/>
    </location>
</feature>
<keyword evidence="4 7" id="KW-0863">Zinc-finger</keyword>
<keyword evidence="6" id="KW-0539">Nucleus</keyword>
<feature type="region of interest" description="Disordered" evidence="8">
    <location>
        <begin position="114"/>
        <end position="303"/>
    </location>
</feature>
<sequence>MDGRGFGAGYSNWGHGNSSNRGPDSYGAHSDGGYRGGYGTSGSGLTKRGFSGGSVASPTGTNADVVIAKINQRLDMLTQMEGGMKRGSRGDRFDQYESFDSRPSLIQRDLYRSGNYGYSEGQRGGAGPGGGGYEGSSSYGSTKPQLVRQPRDSFPGPAWAGQPSPGGRVRGPGGPGFGRWQEPSMGGGPGSHFPGGRGKPPSLLSHHVYPEMGVYRQGPGPQDIPGIGHFGGGAWAGHQRGRKRPVNRQVKPEKDVRKKRRLSPSAADEPDPKTSQAETGDGEPTNEVKEPGEKAEESKASQEGMVAVEGDALMTQDDTTQVKKNLEGQQQQPLAQDKVPKQRKRNTRFLERSGVIFNAQRMMFACSVCKYRSFYKDDMDTHLESRFHKEQFKFLSSKLSKPTTDFLQEYLNDKYKKTELRRNHIDDINAAICQMYEEQDLTRDLGMEHFMRKVEAAHCAACNLFIPMQHHLIQRHLRSPDHNFNRRGMMEQSKRASLSVARSILNHKVISRKLELFLKGENPFNTNPDDQDLDNSLMVDVPESDLVNDGHGEENQGTEEANVCPSEELGTHGIEEKAEKEEGVDSQGAAEKESLLEELGSGNGEEEGVNVVEGEEGDVDTVA</sequence>
<dbReference type="AlphaFoldDB" id="A0A8C9SHD4"/>
<evidence type="ECO:0000256" key="1">
    <source>
        <dbReference type="ARBA" id="ARBA00004123"/>
    </source>
</evidence>
<gene>
    <name evidence="10" type="primary">AKAP8L</name>
</gene>
<name>A0A8C9SHD4_SCLFO</name>
<dbReference type="PROSITE" id="PS51799">
    <property type="entry name" value="ZF_C2H2_AKAP95"/>
    <property type="match status" value="2"/>
</dbReference>
<dbReference type="PANTHER" id="PTHR12190">
    <property type="entry name" value="A-KINASE ANCHOR PROTEIN AKAP 8"/>
    <property type="match status" value="1"/>
</dbReference>
<dbReference type="GO" id="GO:0003677">
    <property type="term" value="F:DNA binding"/>
    <property type="evidence" value="ECO:0007669"/>
    <property type="project" value="InterPro"/>
</dbReference>
<reference evidence="10" key="3">
    <citation type="submission" date="2025-09" db="UniProtKB">
        <authorList>
            <consortium name="Ensembl"/>
        </authorList>
    </citation>
    <scope>IDENTIFICATION</scope>
</reference>
<dbReference type="OrthoDB" id="8923935at2759"/>
<dbReference type="GO" id="GO:0005634">
    <property type="term" value="C:nucleus"/>
    <property type="evidence" value="ECO:0007669"/>
    <property type="project" value="UniProtKB-SubCell"/>
</dbReference>
<feature type="region of interest" description="Disordered" evidence="8">
    <location>
        <begin position="11"/>
        <end position="55"/>
    </location>
</feature>
<dbReference type="GO" id="GO:0008270">
    <property type="term" value="F:zinc ion binding"/>
    <property type="evidence" value="ECO:0007669"/>
    <property type="project" value="UniProtKB-KW"/>
</dbReference>
<dbReference type="Ensembl" id="ENSSFOT00015037886.2">
    <property type="protein sequence ID" value="ENSSFOP00015037472.1"/>
    <property type="gene ID" value="ENSSFOG00015023854.2"/>
</dbReference>
<feature type="compositionally biased region" description="Basic and acidic residues" evidence="8">
    <location>
        <begin position="286"/>
        <end position="300"/>
    </location>
</feature>
<proteinExistence type="inferred from homology"/>
<evidence type="ECO:0000313" key="11">
    <source>
        <dbReference type="Proteomes" id="UP000694397"/>
    </source>
</evidence>
<dbReference type="GeneTree" id="ENSGT00530000063777"/>
<feature type="domain" description="C2H2 AKAP95-type" evidence="9">
    <location>
        <begin position="459"/>
        <end position="482"/>
    </location>
</feature>
<comment type="similarity">
    <text evidence="7">Belongs to the AKAP95 family.</text>
</comment>
<feature type="compositionally biased region" description="Basic and acidic residues" evidence="8">
    <location>
        <begin position="569"/>
        <end position="583"/>
    </location>
</feature>
<dbReference type="Proteomes" id="UP000694397">
    <property type="component" value="Chromosome 8"/>
</dbReference>
<keyword evidence="2" id="KW-0479">Metal-binding</keyword>